<accession>A0ACB8Z742</accession>
<protein>
    <submittedName>
        <fullName evidence="1">Uncharacterized protein</fullName>
    </submittedName>
</protein>
<sequence>MSHAKGGKKKTSTFVIDCGKPVEDKIMEIASLEKFLQERIKVGGKAGNLGESVTISREKNKISVTADSNFSKRYLKYLTKKYLKKHNVRDWLRVIASNKDRNVAAFLLEYEKYLCGAQVWIQMIGGAILHRSGFTACLVAVNFNSQAVNMAERQLGDPQHAHDTQMHSPQPPAKDDMIGYVMALEAALLPCLPARELQAIDRSPHPSHQIDVERHARDFMEAAKKLQLYFISLQREDQPTKEEILQKDIAMMEEELKTKTDLIKKQERLIQGWRKELKDQLEKHNAELERV</sequence>
<evidence type="ECO:0000313" key="1">
    <source>
        <dbReference type="EMBL" id="KAI3693530.1"/>
    </source>
</evidence>
<dbReference type="EMBL" id="CM042043">
    <property type="protein sequence ID" value="KAI3693530.1"/>
    <property type="molecule type" value="Genomic_DNA"/>
</dbReference>
<keyword evidence="2" id="KW-1185">Reference proteome</keyword>
<name>A0ACB8Z742_9ASTR</name>
<organism evidence="1 2">
    <name type="scientific">Smallanthus sonchifolius</name>
    <dbReference type="NCBI Taxonomy" id="185202"/>
    <lineage>
        <taxon>Eukaryota</taxon>
        <taxon>Viridiplantae</taxon>
        <taxon>Streptophyta</taxon>
        <taxon>Embryophyta</taxon>
        <taxon>Tracheophyta</taxon>
        <taxon>Spermatophyta</taxon>
        <taxon>Magnoliopsida</taxon>
        <taxon>eudicotyledons</taxon>
        <taxon>Gunneridae</taxon>
        <taxon>Pentapetalae</taxon>
        <taxon>asterids</taxon>
        <taxon>campanulids</taxon>
        <taxon>Asterales</taxon>
        <taxon>Asteraceae</taxon>
        <taxon>Asteroideae</taxon>
        <taxon>Heliantheae alliance</taxon>
        <taxon>Millerieae</taxon>
        <taxon>Smallanthus</taxon>
    </lineage>
</organism>
<reference evidence="2" key="1">
    <citation type="journal article" date="2022" name="Mol. Ecol. Resour.">
        <title>The genomes of chicory, endive, great burdock and yacon provide insights into Asteraceae palaeo-polyploidization history and plant inulin production.</title>
        <authorList>
            <person name="Fan W."/>
            <person name="Wang S."/>
            <person name="Wang H."/>
            <person name="Wang A."/>
            <person name="Jiang F."/>
            <person name="Liu H."/>
            <person name="Zhao H."/>
            <person name="Xu D."/>
            <person name="Zhang Y."/>
        </authorList>
    </citation>
    <scope>NUCLEOTIDE SEQUENCE [LARGE SCALE GENOMIC DNA]</scope>
    <source>
        <strain evidence="2">cv. Yunnan</strain>
    </source>
</reference>
<proteinExistence type="predicted"/>
<dbReference type="Proteomes" id="UP001056120">
    <property type="component" value="Linkage Group LG26"/>
</dbReference>
<comment type="caution">
    <text evidence="1">The sequence shown here is derived from an EMBL/GenBank/DDBJ whole genome shotgun (WGS) entry which is preliminary data.</text>
</comment>
<gene>
    <name evidence="1" type="ORF">L1987_76474</name>
</gene>
<evidence type="ECO:0000313" key="2">
    <source>
        <dbReference type="Proteomes" id="UP001056120"/>
    </source>
</evidence>
<reference evidence="1 2" key="2">
    <citation type="journal article" date="2022" name="Mol. Ecol. Resour.">
        <title>The genomes of chicory, endive, great burdock and yacon provide insights into Asteraceae paleo-polyploidization history and plant inulin production.</title>
        <authorList>
            <person name="Fan W."/>
            <person name="Wang S."/>
            <person name="Wang H."/>
            <person name="Wang A."/>
            <person name="Jiang F."/>
            <person name="Liu H."/>
            <person name="Zhao H."/>
            <person name="Xu D."/>
            <person name="Zhang Y."/>
        </authorList>
    </citation>
    <scope>NUCLEOTIDE SEQUENCE [LARGE SCALE GENOMIC DNA]</scope>
    <source>
        <strain evidence="2">cv. Yunnan</strain>
        <tissue evidence="1">Leaves</tissue>
    </source>
</reference>